<proteinExistence type="predicted"/>
<dbReference type="Proteomes" id="UP001607303">
    <property type="component" value="Unassembled WGS sequence"/>
</dbReference>
<feature type="region of interest" description="Disordered" evidence="1">
    <location>
        <begin position="209"/>
        <end position="228"/>
    </location>
</feature>
<protein>
    <submittedName>
        <fullName evidence="2">Uncharacterized protein</fullName>
    </submittedName>
</protein>
<comment type="caution">
    <text evidence="2">The sequence shown here is derived from an EMBL/GenBank/DDBJ whole genome shotgun (WGS) entry which is preliminary data.</text>
</comment>
<feature type="compositionally biased region" description="Gly residues" evidence="1">
    <location>
        <begin position="216"/>
        <end position="225"/>
    </location>
</feature>
<sequence>RGNNERRNVPINFLGATEVPASITDERPSSGSASTVDRKYIRFGRVLRYFAGRIGGTQILRVKPLNGVTQRWRNSTIDAREQLVESSKATRSWSVTFAWQQRKFAAARLPSSREFIKAGAGSRLIPANPPKPCSINIAATQRFSLATELRSVEAGPTWNPRKLWRVESIFGRPKPITDTPTAALGSIAVANLMPALHHCELPHGEDLLKSRRQRDGGGGGGGGEGLRASLPRAKLGLRDLGPSGHPLSAFSCSSVSADALGFQDH</sequence>
<organism evidence="2 3">
    <name type="scientific">Vespula maculifrons</name>
    <name type="common">Eastern yellow jacket</name>
    <name type="synonym">Wasp</name>
    <dbReference type="NCBI Taxonomy" id="7453"/>
    <lineage>
        <taxon>Eukaryota</taxon>
        <taxon>Metazoa</taxon>
        <taxon>Ecdysozoa</taxon>
        <taxon>Arthropoda</taxon>
        <taxon>Hexapoda</taxon>
        <taxon>Insecta</taxon>
        <taxon>Pterygota</taxon>
        <taxon>Neoptera</taxon>
        <taxon>Endopterygota</taxon>
        <taxon>Hymenoptera</taxon>
        <taxon>Apocrita</taxon>
        <taxon>Aculeata</taxon>
        <taxon>Vespoidea</taxon>
        <taxon>Vespidae</taxon>
        <taxon>Vespinae</taxon>
        <taxon>Vespula</taxon>
    </lineage>
</organism>
<reference evidence="2 3" key="1">
    <citation type="journal article" date="2024" name="Ann. Entomol. Soc. Am.">
        <title>Genomic analyses of the southern and eastern yellowjacket wasps (Hymenoptera: Vespidae) reveal evolutionary signatures of social life.</title>
        <authorList>
            <person name="Catto M.A."/>
            <person name="Caine P.B."/>
            <person name="Orr S.E."/>
            <person name="Hunt B.G."/>
            <person name="Goodisman M.A.D."/>
        </authorList>
    </citation>
    <scope>NUCLEOTIDE SEQUENCE [LARGE SCALE GENOMIC DNA]</scope>
    <source>
        <strain evidence="2">232</strain>
        <tissue evidence="2">Head and thorax</tissue>
    </source>
</reference>
<evidence type="ECO:0000256" key="1">
    <source>
        <dbReference type="SAM" id="MobiDB-lite"/>
    </source>
</evidence>
<name>A0ABD2C0U2_VESMC</name>
<keyword evidence="3" id="KW-1185">Reference proteome</keyword>
<dbReference type="AlphaFoldDB" id="A0ABD2C0U2"/>
<evidence type="ECO:0000313" key="2">
    <source>
        <dbReference type="EMBL" id="KAL2738652.1"/>
    </source>
</evidence>
<evidence type="ECO:0000313" key="3">
    <source>
        <dbReference type="Proteomes" id="UP001607303"/>
    </source>
</evidence>
<gene>
    <name evidence="2" type="ORF">V1477_012011</name>
</gene>
<dbReference type="EMBL" id="JAYRBN010000063">
    <property type="protein sequence ID" value="KAL2738652.1"/>
    <property type="molecule type" value="Genomic_DNA"/>
</dbReference>
<accession>A0ABD2C0U2</accession>
<feature type="non-terminal residue" evidence="2">
    <location>
        <position position="1"/>
    </location>
</feature>